<dbReference type="OrthoDB" id="10046764at2759"/>
<evidence type="ECO:0000313" key="6">
    <source>
        <dbReference type="Ensembl" id="ENSLBEP00000023471.1"/>
    </source>
</evidence>
<protein>
    <submittedName>
        <fullName evidence="6">Uncharacterized LOC109994284</fullName>
    </submittedName>
</protein>
<feature type="compositionally biased region" description="Basic and acidic residues" evidence="4">
    <location>
        <begin position="606"/>
        <end position="619"/>
    </location>
</feature>
<organism evidence="6 7">
    <name type="scientific">Labrus bergylta</name>
    <name type="common">ballan wrasse</name>
    <dbReference type="NCBI Taxonomy" id="56723"/>
    <lineage>
        <taxon>Eukaryota</taxon>
        <taxon>Metazoa</taxon>
        <taxon>Chordata</taxon>
        <taxon>Craniata</taxon>
        <taxon>Vertebrata</taxon>
        <taxon>Euteleostomi</taxon>
        <taxon>Actinopterygii</taxon>
        <taxon>Neopterygii</taxon>
        <taxon>Teleostei</taxon>
        <taxon>Neoteleostei</taxon>
        <taxon>Acanthomorphata</taxon>
        <taxon>Eupercaria</taxon>
        <taxon>Labriformes</taxon>
        <taxon>Labridae</taxon>
        <taxon>Labrus</taxon>
    </lineage>
</organism>
<feature type="compositionally biased region" description="Polar residues" evidence="4">
    <location>
        <begin position="256"/>
        <end position="266"/>
    </location>
</feature>
<dbReference type="Pfam" id="PF05383">
    <property type="entry name" value="La"/>
    <property type="match status" value="1"/>
</dbReference>
<keyword evidence="1" id="KW-0597">Phosphoprotein</keyword>
<proteinExistence type="predicted"/>
<keyword evidence="7" id="KW-1185">Reference proteome</keyword>
<dbReference type="GO" id="GO:0010494">
    <property type="term" value="C:cytoplasmic stress granule"/>
    <property type="evidence" value="ECO:0007669"/>
    <property type="project" value="TreeGrafter"/>
</dbReference>
<reference evidence="6" key="2">
    <citation type="submission" date="2025-09" db="UniProtKB">
        <authorList>
            <consortium name="Ensembl"/>
        </authorList>
    </citation>
    <scope>IDENTIFICATION</scope>
</reference>
<dbReference type="Gene3D" id="1.10.10.10">
    <property type="entry name" value="Winged helix-like DNA-binding domain superfamily/Winged helix DNA-binding domain"/>
    <property type="match status" value="1"/>
</dbReference>
<dbReference type="GO" id="GO:0003730">
    <property type="term" value="F:mRNA 3'-UTR binding"/>
    <property type="evidence" value="ECO:0007669"/>
    <property type="project" value="TreeGrafter"/>
</dbReference>
<dbReference type="Pfam" id="PF26088">
    <property type="entry name" value="RRM_LARP4"/>
    <property type="match status" value="1"/>
</dbReference>
<dbReference type="STRING" id="56723.ENSLBEP00000023471"/>
<dbReference type="GO" id="GO:0045727">
    <property type="term" value="P:positive regulation of translation"/>
    <property type="evidence" value="ECO:0007669"/>
    <property type="project" value="TreeGrafter"/>
</dbReference>
<dbReference type="Proteomes" id="UP000261660">
    <property type="component" value="Unplaced"/>
</dbReference>
<dbReference type="GeneTree" id="ENSGT00940000157755"/>
<feature type="compositionally biased region" description="Polar residues" evidence="4">
    <location>
        <begin position="280"/>
        <end position="293"/>
    </location>
</feature>
<dbReference type="Ensembl" id="ENSLBET00000024699.1">
    <property type="protein sequence ID" value="ENSLBEP00000023471.1"/>
    <property type="gene ID" value="ENSLBEG00000018013.1"/>
</dbReference>
<feature type="domain" description="HTH La-type RNA-binding" evidence="5">
    <location>
        <begin position="1167"/>
        <end position="1256"/>
    </location>
</feature>
<dbReference type="SUPFAM" id="SSF46785">
    <property type="entry name" value="Winged helix' DNA-binding domain"/>
    <property type="match status" value="1"/>
</dbReference>
<dbReference type="InParanoid" id="A0A3Q3FSD8"/>
<dbReference type="InterPro" id="IPR036390">
    <property type="entry name" value="WH_DNA-bd_sf"/>
</dbReference>
<feature type="compositionally biased region" description="Polar residues" evidence="4">
    <location>
        <begin position="359"/>
        <end position="375"/>
    </location>
</feature>
<sequence>MGCCFSKELNLGPQTERSSLLQTPIHEGLKEVTEQVRQHAAAVAQQVGSAMEDKSGADRAEDEKRAPELDHKVCKEAVSGDSSTRSEDDLKPASPHEEKAAIIITSSTNTHTNVDAETDGTQTARASCGPDPYMEMPTQSPVQQKPMDNAEVRALWFTQLPDEQERKTPVSYWSAPARLPDCQGDVTVRESSQGTDDHFLLPPVSVCQGKQQHFEDEEVCVVATTLGQGFETRTRSFYSICSIDADDLDHEHVHSQKQTAGATASPHTAEKETAALPCMSESSLSSQSHTDQTADWEWKTTRRSHDDEATSAQSGSADQSSTVPPRTHSDNSLPAQQTVSPRPVEPSTNHINMEESQESKAQGSQLEDMNCQTAAEDTDESKEDMLMTSHTDKKASVEGSEVKVLTEDSVRVLEESVCSGNYMPAQGDFSATEGILDKFQGEKLDQCVDSGFNPLQESELLKEHQTQSSQSATATRHLNPSSHSPSPLKLDFKPLLKEEASLPLSEIEMGKSSPQSEAIPVTFCHSEDVRDSSATDTTLTEVSSMSTISAVSSLPIELTAFSCHTTLTPHSEVKNTRQPCDAITSDKLDFNSNCPTLELMSIRPPSQHDDKQPNMKPEDSVFSPKHGSDDPFQDSLMSGDDRQAVKNLEICQDSKHDVIGDVKVVLPATTGSAFHLETRDEHCDMLSEPCNDFMSVNTNFPVHNLKGLESRIEDSSLSQPPATESELSVSTSSTPPPPYLSLCTSSEEFKPSVLPETEAKIIQSGCRQIQVQLNAPEEKCIHVCEEGDTTAALESQTYPPLTVTIKHDSAVSVEQQLHTLPTASENTELLSASVFSDSVNPQVDISPQNDTADCLPQPGELSDGVHSEEMNEEKMSLGKHPVISDIPQETQDISVTDETSSLNCEVQDDSSMHDLYVVLNDRSCPDDNNSVLNCKEDNTRINVDPGQIDAYASTPSYEIHFLRQEHTTAEEGEREGGMREMVSELLGEDADASICRLYPQPWIKLGLEESCGGWAQGPSEADLGQGEGETKTESEQIPTLVSELQPSMALLGAYPYSTVMPQGPCVWDWHTDCTQSTPVAAPSLNPDAEVWTNHNFSLDISGPAYLQTQQPWLQLPDDLTNQEGYMPEFQMENVVLAEGVVEADPGTLEYQTLTAEAPAVNGELGGPTVKDEIRQELQSVLESCLTREHLGNDLYLNSQMDSDQYVSIATLASLDKIKTLSTDLDLISEILKTLPLVQVAPCGQKVRPRQSRCVVILREIPKSTPQEEVEALFEGATCQSS</sequence>
<evidence type="ECO:0000256" key="3">
    <source>
        <dbReference type="PROSITE-ProRule" id="PRU00332"/>
    </source>
</evidence>
<feature type="region of interest" description="Disordered" evidence="4">
    <location>
        <begin position="252"/>
        <end position="384"/>
    </location>
</feature>
<dbReference type="PROSITE" id="PS50961">
    <property type="entry name" value="HTH_LA"/>
    <property type="match status" value="1"/>
</dbReference>
<evidence type="ECO:0000313" key="7">
    <source>
        <dbReference type="Proteomes" id="UP000261660"/>
    </source>
</evidence>
<accession>A0A3Q3FSD8</accession>
<feature type="compositionally biased region" description="Basic and acidic residues" evidence="4">
    <location>
        <begin position="84"/>
        <end position="97"/>
    </location>
</feature>
<evidence type="ECO:0000256" key="4">
    <source>
        <dbReference type="SAM" id="MobiDB-lite"/>
    </source>
</evidence>
<keyword evidence="2 3" id="KW-0694">RNA-binding</keyword>
<dbReference type="InterPro" id="IPR058699">
    <property type="entry name" value="RRM_LARP4/4B"/>
</dbReference>
<feature type="compositionally biased region" description="Basic and acidic residues" evidence="4">
    <location>
        <begin position="51"/>
        <end position="75"/>
    </location>
</feature>
<feature type="region of interest" description="Disordered" evidence="4">
    <location>
        <begin position="461"/>
        <end position="489"/>
    </location>
</feature>
<dbReference type="GO" id="GO:0005829">
    <property type="term" value="C:cytosol"/>
    <property type="evidence" value="ECO:0007669"/>
    <property type="project" value="TreeGrafter"/>
</dbReference>
<reference evidence="6" key="1">
    <citation type="submission" date="2025-08" db="UniProtKB">
        <authorList>
            <consortium name="Ensembl"/>
        </authorList>
    </citation>
    <scope>IDENTIFICATION</scope>
</reference>
<name>A0A3Q3FSD8_9LABR</name>
<evidence type="ECO:0000256" key="2">
    <source>
        <dbReference type="ARBA" id="ARBA00022884"/>
    </source>
</evidence>
<dbReference type="InterPro" id="IPR006630">
    <property type="entry name" value="La_HTH"/>
</dbReference>
<feature type="region of interest" description="Disordered" evidence="4">
    <location>
        <begin position="600"/>
        <end position="638"/>
    </location>
</feature>
<dbReference type="PANTHER" id="PTHR22792">
    <property type="entry name" value="LUPUS LA PROTEIN-RELATED"/>
    <property type="match status" value="1"/>
</dbReference>
<feature type="region of interest" description="Disordered" evidence="4">
    <location>
        <begin position="43"/>
        <end position="97"/>
    </location>
</feature>
<feature type="compositionally biased region" description="Basic and acidic residues" evidence="4">
    <location>
        <begin position="296"/>
        <end position="308"/>
    </location>
</feature>
<evidence type="ECO:0000259" key="5">
    <source>
        <dbReference type="PROSITE" id="PS50961"/>
    </source>
</evidence>
<feature type="compositionally biased region" description="Polar residues" evidence="4">
    <location>
        <begin position="310"/>
        <end position="351"/>
    </location>
</feature>
<dbReference type="SMART" id="SM00715">
    <property type="entry name" value="LA"/>
    <property type="match status" value="1"/>
</dbReference>
<feature type="region of interest" description="Disordered" evidence="4">
    <location>
        <begin position="712"/>
        <end position="736"/>
    </location>
</feature>
<feature type="compositionally biased region" description="Polar residues" evidence="4">
    <location>
        <begin position="466"/>
        <end position="479"/>
    </location>
</feature>
<dbReference type="InterPro" id="IPR045180">
    <property type="entry name" value="La_dom_prot"/>
</dbReference>
<evidence type="ECO:0000256" key="1">
    <source>
        <dbReference type="ARBA" id="ARBA00022553"/>
    </source>
</evidence>
<dbReference type="InterPro" id="IPR036388">
    <property type="entry name" value="WH-like_DNA-bd_sf"/>
</dbReference>
<feature type="compositionally biased region" description="Low complexity" evidence="4">
    <location>
        <begin position="723"/>
        <end position="733"/>
    </location>
</feature>
<dbReference type="PANTHER" id="PTHR22792:SF43">
    <property type="entry name" value="LA-RELATED PROTEIN 4B"/>
    <property type="match status" value="1"/>
</dbReference>